<dbReference type="Pfam" id="PF00107">
    <property type="entry name" value="ADH_zinc_N"/>
    <property type="match status" value="1"/>
</dbReference>
<protein>
    <submittedName>
        <fullName evidence="7">Alcohol dehydrogenase GroES domain protein</fullName>
    </submittedName>
</protein>
<keyword evidence="2 4" id="KW-0862">Zinc</keyword>
<keyword evidence="1 4" id="KW-0479">Metal-binding</keyword>
<dbReference type="Gene3D" id="3.90.180.10">
    <property type="entry name" value="Medium-chain alcohol dehydrogenases, catalytic domain"/>
    <property type="match status" value="1"/>
</dbReference>
<dbReference type="InterPro" id="IPR050129">
    <property type="entry name" value="Zn_alcohol_dh"/>
</dbReference>
<evidence type="ECO:0000256" key="2">
    <source>
        <dbReference type="ARBA" id="ARBA00022833"/>
    </source>
</evidence>
<dbReference type="HOGENOM" id="CLU_026673_11_0_0"/>
<gene>
    <name evidence="7" type="ORF">U27_06184</name>
</gene>
<proteinExistence type="inferred from homology"/>
<dbReference type="PANTHER" id="PTHR43401">
    <property type="entry name" value="L-THREONINE 3-DEHYDROGENASE"/>
    <property type="match status" value="1"/>
</dbReference>
<evidence type="ECO:0000256" key="3">
    <source>
        <dbReference type="ARBA" id="ARBA00023002"/>
    </source>
</evidence>
<name>A0A081C3Q2_VECG1</name>
<dbReference type="GO" id="GO:0008270">
    <property type="term" value="F:zinc ion binding"/>
    <property type="evidence" value="ECO:0007669"/>
    <property type="project" value="InterPro"/>
</dbReference>
<dbReference type="Gene3D" id="3.40.50.720">
    <property type="entry name" value="NAD(P)-binding Rossmann-like Domain"/>
    <property type="match status" value="1"/>
</dbReference>
<dbReference type="SUPFAM" id="SSF50129">
    <property type="entry name" value="GroES-like"/>
    <property type="match status" value="1"/>
</dbReference>
<evidence type="ECO:0000256" key="4">
    <source>
        <dbReference type="RuleBase" id="RU361277"/>
    </source>
</evidence>
<organism evidence="7">
    <name type="scientific">Vecturithrix granuli</name>
    <dbReference type="NCBI Taxonomy" id="1499967"/>
    <lineage>
        <taxon>Bacteria</taxon>
        <taxon>Candidatus Moduliflexota</taxon>
        <taxon>Candidatus Vecturitrichia</taxon>
        <taxon>Candidatus Vecturitrichales</taxon>
        <taxon>Candidatus Vecturitrichaceae</taxon>
        <taxon>Candidatus Vecturithrix</taxon>
    </lineage>
</organism>
<keyword evidence="8" id="KW-1185">Reference proteome</keyword>
<dbReference type="Pfam" id="PF08240">
    <property type="entry name" value="ADH_N"/>
    <property type="match status" value="1"/>
</dbReference>
<sequence>MLAYVYDQAGKLSLQEKPQPIPREDNAILQVQACSICGTDLRTYLHGSSKIIPPRIVGHEVCGVLIDVGSKITGVSAGERVTVAPAIGCGDCYACSRGYTNLCDNLKTIGFQYEGTFAEYLEIPFQAFKQGNVNKVAEHVADEEAVLAEPIACVVNGQEFLRIEKGDSVAIFGSGFIGCIHAELAFLREAEQVIIIEIARNRAEQAQKLLPHVSMLDPSQGQLFEKITQLTNGKGVNVAITACSSGQAQIDALKVTAKRGRVSLFGGLPGKATGFLDSNLIHYKELAVYGVHASTPPQNKLVLEWIAQRKLNVKKYISRIFALQNIENAFHALQYENIMKAIIKPGESSK</sequence>
<reference evidence="7" key="1">
    <citation type="journal article" date="2015" name="PeerJ">
        <title>First genomic representation of candidate bacterial phylum KSB3 points to enhanced environmental sensing as a trigger of wastewater bulking.</title>
        <authorList>
            <person name="Sekiguchi Y."/>
            <person name="Ohashi A."/>
            <person name="Parks D.H."/>
            <person name="Yamauchi T."/>
            <person name="Tyson G.W."/>
            <person name="Hugenholtz P."/>
        </authorList>
    </citation>
    <scope>NUCLEOTIDE SEQUENCE [LARGE SCALE GENOMIC DNA]</scope>
</reference>
<evidence type="ECO:0000313" key="8">
    <source>
        <dbReference type="Proteomes" id="UP000030661"/>
    </source>
</evidence>
<dbReference type="InterPro" id="IPR013154">
    <property type="entry name" value="ADH-like_N"/>
</dbReference>
<dbReference type="AlphaFoldDB" id="A0A081C3Q2"/>
<dbReference type="Proteomes" id="UP000030661">
    <property type="component" value="Unassembled WGS sequence"/>
</dbReference>
<keyword evidence="3" id="KW-0560">Oxidoreductase</keyword>
<dbReference type="EMBL" id="DF820469">
    <property type="protein sequence ID" value="GAK59207.1"/>
    <property type="molecule type" value="Genomic_DNA"/>
</dbReference>
<dbReference type="GO" id="GO:0016491">
    <property type="term" value="F:oxidoreductase activity"/>
    <property type="evidence" value="ECO:0007669"/>
    <property type="project" value="UniProtKB-KW"/>
</dbReference>
<dbReference type="SUPFAM" id="SSF51735">
    <property type="entry name" value="NAD(P)-binding Rossmann-fold domains"/>
    <property type="match status" value="1"/>
</dbReference>
<feature type="domain" description="Alcohol dehydrogenase-like N-terminal" evidence="6">
    <location>
        <begin position="24"/>
        <end position="125"/>
    </location>
</feature>
<comment type="cofactor">
    <cofactor evidence="4">
        <name>Zn(2+)</name>
        <dbReference type="ChEBI" id="CHEBI:29105"/>
    </cofactor>
</comment>
<accession>A0A081C3Q2</accession>
<dbReference type="InterPro" id="IPR013149">
    <property type="entry name" value="ADH-like_C"/>
</dbReference>
<evidence type="ECO:0000256" key="1">
    <source>
        <dbReference type="ARBA" id="ARBA00022723"/>
    </source>
</evidence>
<dbReference type="InterPro" id="IPR002328">
    <property type="entry name" value="ADH_Zn_CS"/>
</dbReference>
<evidence type="ECO:0000259" key="5">
    <source>
        <dbReference type="Pfam" id="PF00107"/>
    </source>
</evidence>
<dbReference type="eggNOG" id="COG1063">
    <property type="taxonomic scope" value="Bacteria"/>
</dbReference>
<evidence type="ECO:0000313" key="7">
    <source>
        <dbReference type="EMBL" id="GAK59207.1"/>
    </source>
</evidence>
<dbReference type="PANTHER" id="PTHR43401:SF2">
    <property type="entry name" value="L-THREONINE 3-DEHYDROGENASE"/>
    <property type="match status" value="1"/>
</dbReference>
<comment type="similarity">
    <text evidence="4">Belongs to the zinc-containing alcohol dehydrogenase family.</text>
</comment>
<dbReference type="InterPro" id="IPR011032">
    <property type="entry name" value="GroES-like_sf"/>
</dbReference>
<dbReference type="InterPro" id="IPR036291">
    <property type="entry name" value="NAD(P)-bd_dom_sf"/>
</dbReference>
<dbReference type="PROSITE" id="PS00059">
    <property type="entry name" value="ADH_ZINC"/>
    <property type="match status" value="1"/>
</dbReference>
<feature type="domain" description="Alcohol dehydrogenase-like C-terminal" evidence="5">
    <location>
        <begin position="177"/>
        <end position="307"/>
    </location>
</feature>
<evidence type="ECO:0000259" key="6">
    <source>
        <dbReference type="Pfam" id="PF08240"/>
    </source>
</evidence>
<dbReference type="STRING" id="1499967.U27_06184"/>